<dbReference type="SUPFAM" id="SSF53383">
    <property type="entry name" value="PLP-dependent transferases"/>
    <property type="match status" value="1"/>
</dbReference>
<evidence type="ECO:0008006" key="2">
    <source>
        <dbReference type="Google" id="ProtNLM"/>
    </source>
</evidence>
<dbReference type="EMBL" id="MN740412">
    <property type="protein sequence ID" value="QHU05357.1"/>
    <property type="molecule type" value="Genomic_DNA"/>
</dbReference>
<organism evidence="1">
    <name type="scientific">viral metagenome</name>
    <dbReference type="NCBI Taxonomy" id="1070528"/>
    <lineage>
        <taxon>unclassified sequences</taxon>
        <taxon>metagenomes</taxon>
        <taxon>organismal metagenomes</taxon>
    </lineage>
</organism>
<reference evidence="1" key="1">
    <citation type="journal article" date="2020" name="Nature">
        <title>Giant virus diversity and host interactions through global metagenomics.</title>
        <authorList>
            <person name="Schulz F."/>
            <person name="Roux S."/>
            <person name="Paez-Espino D."/>
            <person name="Jungbluth S."/>
            <person name="Walsh D.A."/>
            <person name="Denef V.J."/>
            <person name="McMahon K.D."/>
            <person name="Konstantinidis K.T."/>
            <person name="Eloe-Fadrosh E.A."/>
            <person name="Kyrpides N.C."/>
            <person name="Woyke T."/>
        </authorList>
    </citation>
    <scope>NUCLEOTIDE SEQUENCE</scope>
    <source>
        <strain evidence="1">GVMAG-M-3300027734-16</strain>
    </source>
</reference>
<dbReference type="GO" id="GO:0030170">
    <property type="term" value="F:pyridoxal phosphate binding"/>
    <property type="evidence" value="ECO:0007669"/>
    <property type="project" value="TreeGrafter"/>
</dbReference>
<name>A0A6C0JLL1_9ZZZZ</name>
<dbReference type="PANTHER" id="PTHR30244">
    <property type="entry name" value="TRANSAMINASE"/>
    <property type="match status" value="1"/>
</dbReference>
<evidence type="ECO:0000313" key="1">
    <source>
        <dbReference type="EMBL" id="QHU05357.1"/>
    </source>
</evidence>
<dbReference type="GO" id="GO:0000271">
    <property type="term" value="P:polysaccharide biosynthetic process"/>
    <property type="evidence" value="ECO:0007669"/>
    <property type="project" value="TreeGrafter"/>
</dbReference>
<sequence>MVSWVARKSINHERVKELLKKSIEKNHFTNGSPLVEMLENRIRETLKIEDSKAIICVSNGTAAIWAAVAAIELYHSKDMTFYTQSFTFPASAQGYLDNARIVDIDHDGGIDLDLIDLNTCDGIIVTNVFGNVVDISKYESWCKTHNKFLIFDNAATSNTFYKGRNSCNYGTASTLSFHHTKPIGFGEGGCVIIDKKFERTFRNIINFGIDNTSPIGKWHRKGGNYKMSDLQAVYIIQYLDNFDVIVNKKNDVYGYFVNRISERQDIKFFPNFSDGIPFVSCISILMDNSAEVMQKLLDNDIYCRKYYTPLIPGPVATAMYNQIICISCTDDMTRDDVDRIVSIIQLNCN</sequence>
<dbReference type="PIRSF" id="PIRSF000390">
    <property type="entry name" value="PLP_StrS"/>
    <property type="match status" value="1"/>
</dbReference>
<dbReference type="AlphaFoldDB" id="A0A6C0JLL1"/>
<accession>A0A6C0JLL1</accession>
<dbReference type="Pfam" id="PF01041">
    <property type="entry name" value="DegT_DnrJ_EryC1"/>
    <property type="match status" value="1"/>
</dbReference>
<dbReference type="InterPro" id="IPR000653">
    <property type="entry name" value="DegT/StrS_aminotransferase"/>
</dbReference>
<proteinExistence type="predicted"/>
<dbReference type="GO" id="GO:0008483">
    <property type="term" value="F:transaminase activity"/>
    <property type="evidence" value="ECO:0007669"/>
    <property type="project" value="TreeGrafter"/>
</dbReference>
<dbReference type="InterPro" id="IPR015424">
    <property type="entry name" value="PyrdxlP-dep_Trfase"/>
</dbReference>
<dbReference type="InterPro" id="IPR015421">
    <property type="entry name" value="PyrdxlP-dep_Trfase_major"/>
</dbReference>
<dbReference type="Gene3D" id="3.40.640.10">
    <property type="entry name" value="Type I PLP-dependent aspartate aminotransferase-like (Major domain)"/>
    <property type="match status" value="1"/>
</dbReference>
<dbReference type="PANTHER" id="PTHR30244:SF34">
    <property type="entry name" value="DTDP-4-AMINO-4,6-DIDEOXYGALACTOSE TRANSAMINASE"/>
    <property type="match status" value="1"/>
</dbReference>
<protein>
    <recommendedName>
        <fullName evidence="2">DegT/DnrJ/EryC1/StrS aminotransferase family protein</fullName>
    </recommendedName>
</protein>